<sequence length="72" mass="8453">MWYEILPGLGLMVGLITVSGAANYYLQKFRHGGKLERDIRSRFDWHLKKRDEKLAGQFYNVKGLEWLPEKSP</sequence>
<evidence type="ECO:0000256" key="14">
    <source>
        <dbReference type="ARBA" id="ARBA00033255"/>
    </source>
</evidence>
<keyword evidence="5" id="KW-0813">Transport</keyword>
<organism evidence="16 17">
    <name type="scientific">Holothuria leucospilota</name>
    <name type="common">Black long sea cucumber</name>
    <name type="synonym">Mertensiothuria leucospilota</name>
    <dbReference type="NCBI Taxonomy" id="206669"/>
    <lineage>
        <taxon>Eukaryota</taxon>
        <taxon>Metazoa</taxon>
        <taxon>Echinodermata</taxon>
        <taxon>Eleutherozoa</taxon>
        <taxon>Echinozoa</taxon>
        <taxon>Holothuroidea</taxon>
        <taxon>Aspidochirotacea</taxon>
        <taxon>Aspidochirotida</taxon>
        <taxon>Holothuriidae</taxon>
        <taxon>Holothuria</taxon>
    </lineage>
</organism>
<keyword evidence="7 15" id="KW-0812">Transmembrane</keyword>
<evidence type="ECO:0000256" key="2">
    <source>
        <dbReference type="ARBA" id="ARBA00004298"/>
    </source>
</evidence>
<evidence type="ECO:0000313" key="17">
    <source>
        <dbReference type="Proteomes" id="UP001152320"/>
    </source>
</evidence>
<dbReference type="Pfam" id="PF15879">
    <property type="entry name" value="MWFE"/>
    <property type="match status" value="1"/>
</dbReference>
<comment type="subcellular location">
    <subcellularLocation>
        <location evidence="2">Mitochondrion inner membrane</location>
        <topology evidence="2">Single-pass membrane protein</topology>
        <orientation evidence="2">Matrix side</orientation>
    </subcellularLocation>
</comment>
<keyword evidence="9" id="KW-0249">Electron transport</keyword>
<keyword evidence="12 15" id="KW-0472">Membrane</keyword>
<accession>A0A9Q1BQM6</accession>
<evidence type="ECO:0000256" key="9">
    <source>
        <dbReference type="ARBA" id="ARBA00022982"/>
    </source>
</evidence>
<dbReference type="AlphaFoldDB" id="A0A9Q1BQM6"/>
<gene>
    <name evidence="16" type="ORF">HOLleu_27317</name>
</gene>
<evidence type="ECO:0000256" key="6">
    <source>
        <dbReference type="ARBA" id="ARBA00022660"/>
    </source>
</evidence>
<dbReference type="EMBL" id="JAIZAY010000013">
    <property type="protein sequence ID" value="KAJ8030799.1"/>
    <property type="molecule type" value="Genomic_DNA"/>
</dbReference>
<keyword evidence="10 15" id="KW-1133">Transmembrane helix</keyword>
<dbReference type="Proteomes" id="UP001152320">
    <property type="component" value="Chromosome 13"/>
</dbReference>
<comment type="caution">
    <text evidence="16">The sequence shown here is derived from an EMBL/GenBank/DDBJ whole genome shotgun (WGS) entry which is preliminary data.</text>
</comment>
<evidence type="ECO:0000256" key="4">
    <source>
        <dbReference type="ARBA" id="ARBA00016392"/>
    </source>
</evidence>
<dbReference type="InterPro" id="IPR017384">
    <property type="entry name" value="NADH_Ub_cplx-1_asu_su-1"/>
</dbReference>
<evidence type="ECO:0000256" key="13">
    <source>
        <dbReference type="ARBA" id="ARBA00029847"/>
    </source>
</evidence>
<proteinExistence type="inferred from homology"/>
<keyword evidence="11" id="KW-0496">Mitochondrion</keyword>
<keyword evidence="17" id="KW-1185">Reference proteome</keyword>
<protein>
    <recommendedName>
        <fullName evidence="4">NADH dehydrogenase [ubiquinone] 1 alpha subcomplex subunit 1</fullName>
    </recommendedName>
    <alternativeName>
        <fullName evidence="14">Complex I-MWFE</fullName>
    </alternativeName>
    <alternativeName>
        <fullName evidence="13">NADH-ubiquinone oxidoreductase MWFE subunit</fullName>
    </alternativeName>
</protein>
<dbReference type="PANTHER" id="PTHR17098">
    <property type="entry name" value="NADH-UBIQUINONE OXIDOREDUCTASE MWFE SUBUNIT"/>
    <property type="match status" value="1"/>
</dbReference>
<evidence type="ECO:0000256" key="10">
    <source>
        <dbReference type="ARBA" id="ARBA00022989"/>
    </source>
</evidence>
<comment type="function">
    <text evidence="1">Accessory subunit of the mitochondrial membrane respiratory chain NADH dehydrogenase (Complex I), that is believed not to be involved in catalysis. Complex I functions in the transfer of electrons from NADH to the respiratory chain. The immediate electron acceptor for the enzyme is believed to be ubiquinone.</text>
</comment>
<keyword evidence="6" id="KW-0679">Respiratory chain</keyword>
<dbReference type="PANTHER" id="PTHR17098:SF2">
    <property type="entry name" value="NADH DEHYDROGENASE [UBIQUINONE] 1 ALPHA SUBCOMPLEX SUBUNIT 1"/>
    <property type="match status" value="1"/>
</dbReference>
<evidence type="ECO:0000313" key="16">
    <source>
        <dbReference type="EMBL" id="KAJ8030799.1"/>
    </source>
</evidence>
<evidence type="ECO:0000256" key="12">
    <source>
        <dbReference type="ARBA" id="ARBA00023136"/>
    </source>
</evidence>
<reference evidence="16" key="1">
    <citation type="submission" date="2021-10" db="EMBL/GenBank/DDBJ databases">
        <title>Tropical sea cucumber genome reveals ecological adaptation and Cuvierian tubules defense mechanism.</title>
        <authorList>
            <person name="Chen T."/>
        </authorList>
    </citation>
    <scope>NUCLEOTIDE SEQUENCE</scope>
    <source>
        <strain evidence="16">Nanhai2018</strain>
        <tissue evidence="16">Muscle</tissue>
    </source>
</reference>
<keyword evidence="8" id="KW-0999">Mitochondrion inner membrane</keyword>
<evidence type="ECO:0000256" key="15">
    <source>
        <dbReference type="SAM" id="Phobius"/>
    </source>
</evidence>
<evidence type="ECO:0000256" key="3">
    <source>
        <dbReference type="ARBA" id="ARBA00009960"/>
    </source>
</evidence>
<dbReference type="GO" id="GO:0005743">
    <property type="term" value="C:mitochondrial inner membrane"/>
    <property type="evidence" value="ECO:0007669"/>
    <property type="project" value="UniProtKB-SubCell"/>
</dbReference>
<evidence type="ECO:0000256" key="1">
    <source>
        <dbReference type="ARBA" id="ARBA00003195"/>
    </source>
</evidence>
<feature type="transmembrane region" description="Helical" evidence="15">
    <location>
        <begin position="6"/>
        <end position="26"/>
    </location>
</feature>
<name>A0A9Q1BQM6_HOLLE</name>
<evidence type="ECO:0000256" key="7">
    <source>
        <dbReference type="ARBA" id="ARBA00022692"/>
    </source>
</evidence>
<evidence type="ECO:0000256" key="5">
    <source>
        <dbReference type="ARBA" id="ARBA00022448"/>
    </source>
</evidence>
<comment type="similarity">
    <text evidence="3">Belongs to the complex I NDUFA1 subunit family.</text>
</comment>
<evidence type="ECO:0000256" key="8">
    <source>
        <dbReference type="ARBA" id="ARBA00022792"/>
    </source>
</evidence>
<evidence type="ECO:0000256" key="11">
    <source>
        <dbReference type="ARBA" id="ARBA00023128"/>
    </source>
</evidence>
<dbReference type="OrthoDB" id="1920692at2759"/>